<gene>
    <name evidence="3" type="ORF">UW35_C0024G0004</name>
</gene>
<dbReference type="GO" id="GO:0004222">
    <property type="term" value="F:metalloendopeptidase activity"/>
    <property type="evidence" value="ECO:0007669"/>
    <property type="project" value="TreeGrafter"/>
</dbReference>
<feature type="transmembrane region" description="Helical" evidence="1">
    <location>
        <begin position="811"/>
        <end position="834"/>
    </location>
</feature>
<proteinExistence type="predicted"/>
<reference evidence="3 4" key="1">
    <citation type="journal article" date="2015" name="Nature">
        <title>rRNA introns, odd ribosomes, and small enigmatic genomes across a large radiation of phyla.</title>
        <authorList>
            <person name="Brown C.T."/>
            <person name="Hug L.A."/>
            <person name="Thomas B.C."/>
            <person name="Sharon I."/>
            <person name="Castelle C.J."/>
            <person name="Singh A."/>
            <person name="Wilkins M.J."/>
            <person name="Williams K.H."/>
            <person name="Banfield J.F."/>
        </authorList>
    </citation>
    <scope>NUCLEOTIDE SEQUENCE [LARGE SCALE GENOMIC DNA]</scope>
</reference>
<dbReference type="STRING" id="1618404.UW35_C0024G0004"/>
<accession>A0A0G1KDX0</accession>
<comment type="caution">
    <text evidence="3">The sequence shown here is derived from an EMBL/GenBank/DDBJ whole genome shotgun (WGS) entry which is preliminary data.</text>
</comment>
<dbReference type="AlphaFoldDB" id="A0A0G1KDX0"/>
<dbReference type="Pfam" id="PF01551">
    <property type="entry name" value="Peptidase_M23"/>
    <property type="match status" value="1"/>
</dbReference>
<evidence type="ECO:0000256" key="1">
    <source>
        <dbReference type="SAM" id="Phobius"/>
    </source>
</evidence>
<feature type="transmembrane region" description="Helical" evidence="1">
    <location>
        <begin position="786"/>
        <end position="805"/>
    </location>
</feature>
<feature type="transmembrane region" description="Helical" evidence="1">
    <location>
        <begin position="735"/>
        <end position="754"/>
    </location>
</feature>
<evidence type="ECO:0000313" key="3">
    <source>
        <dbReference type="EMBL" id="KKT46029.1"/>
    </source>
</evidence>
<protein>
    <submittedName>
        <fullName evidence="3">ATP/GTP-binding protein</fullName>
    </submittedName>
</protein>
<organism evidence="3 4">
    <name type="scientific">Candidatus Collierbacteria bacterium GW2011_GWF2_44_15</name>
    <dbReference type="NCBI Taxonomy" id="1618404"/>
    <lineage>
        <taxon>Bacteria</taxon>
        <taxon>Candidatus Collieribacteriota</taxon>
    </lineage>
</organism>
<dbReference type="Gene3D" id="2.70.70.10">
    <property type="entry name" value="Glucose Permease (Domain IIA)"/>
    <property type="match status" value="1"/>
</dbReference>
<keyword evidence="1" id="KW-0812">Transmembrane</keyword>
<evidence type="ECO:0000313" key="4">
    <source>
        <dbReference type="Proteomes" id="UP000033861"/>
    </source>
</evidence>
<feature type="domain" description="M23ase beta-sheet core" evidence="2">
    <location>
        <begin position="922"/>
        <end position="1000"/>
    </location>
</feature>
<dbReference type="CDD" id="cd12797">
    <property type="entry name" value="M23_peptidase"/>
    <property type="match status" value="1"/>
</dbReference>
<sequence length="1039" mass="113905">MAEKSPTVYILRQASLIISERPNLEEVSEKRQKQIVDLITQFGKIPYITKIIDELHLDDVEAIIKNFPLSSVQDCIDIYEREDQERVAQETAPVKEVVSIPPELEALVAEYEEYLAEKNVNDGKVKTVAESVRRAREAMIIRERLAAIRRNRAALSKDPETFYAEEDKRYEDLIVKLINPKAGDADSILSPATTVIAQAVTSYINEYISKHPDLTLDQQEHLKNLSPSVVDTTRYLSLTEAIDISNHNDLITAISVSLFKADNQFTSSISDIYAELDANAAKHDVLNKEISQHQLQLSKLKTDLNTASVQVKSKEELTQLLSQYSSQTSPIEASIAQKTHERDNITIDLTPFTARVEDYLVATTPIVIAGVKKPDGITTNLDFDTQTAAARKLIDDIQTKLSSSGIQPRIPPPEDPLRQAVDLEKSIRAELPQLGINLHATNEGQQASILISDPKTQSKDLSGQTILLFSKGLTTKELDTVIAHASAHRDDPNSALGKLYKANPDLFGTIRQQLDTIEKTDTPEAHVERVRTFVHEPDNVGSSLNVLSRNKEAFNQYLDLTKKLNGKEIVKYAKSHPDSAIGKFYKSNTKTFGKINSEFEKVKKSALAREIKKPIGRVTRSINSVKNKVSTNLSKVSGFFSRHQSTVNAILNPVGALRSYFGRQAMQFIAKRIIPKIGNATLRKGAEMLLKDGLKTAVKNLAKQAAKRIATEVTKLAAKIGIKAGLQVAAQAANVVPGLGIVIAIAIEVLWAVAEITIGMIKKGLNWLSQNLYGEEFNAKTATRDVALGAGALFGAAATAFVGFMVVASSIAATAVASALGTIILASLTGYFFYITSILAGPIVSTLAQLEATQKSSIVGTCSGETMMNDKLTCRQSGGLDYCFPVNDISTVSYVTAHHDYSANDIMRIGDQQGPGDDVPLPLIAYVDGTVVWTAENDGLGGYAFIIAGIDGRYYYYSHNMCNLVTTGQLVKAGDVVGGMDSSGNAISTYEHVHFQISDQADMRTIPENYPHFIQPWADFCEKLHMCGPLNIDQYPEFN</sequence>
<dbReference type="EMBL" id="LCHZ01000024">
    <property type="protein sequence ID" value="KKT46029.1"/>
    <property type="molecule type" value="Genomic_DNA"/>
</dbReference>
<name>A0A0G1KDX0_9BACT</name>
<dbReference type="InterPro" id="IPR050570">
    <property type="entry name" value="Cell_wall_metabolism_enzyme"/>
</dbReference>
<dbReference type="PANTHER" id="PTHR21666">
    <property type="entry name" value="PEPTIDASE-RELATED"/>
    <property type="match status" value="1"/>
</dbReference>
<dbReference type="Proteomes" id="UP000033861">
    <property type="component" value="Unassembled WGS sequence"/>
</dbReference>
<dbReference type="InterPro" id="IPR011055">
    <property type="entry name" value="Dup_hybrid_motif"/>
</dbReference>
<evidence type="ECO:0000259" key="2">
    <source>
        <dbReference type="Pfam" id="PF01551"/>
    </source>
</evidence>
<keyword evidence="1" id="KW-0472">Membrane</keyword>
<dbReference type="SUPFAM" id="SSF51261">
    <property type="entry name" value="Duplicated hybrid motif"/>
    <property type="match status" value="1"/>
</dbReference>
<dbReference type="PANTHER" id="PTHR21666:SF270">
    <property type="entry name" value="MUREIN HYDROLASE ACTIVATOR ENVC"/>
    <property type="match status" value="1"/>
</dbReference>
<keyword evidence="1" id="KW-1133">Transmembrane helix</keyword>
<dbReference type="InterPro" id="IPR016047">
    <property type="entry name" value="M23ase_b-sheet_dom"/>
</dbReference>